<organism evidence="1">
    <name type="scientific">marine sediment metagenome</name>
    <dbReference type="NCBI Taxonomy" id="412755"/>
    <lineage>
        <taxon>unclassified sequences</taxon>
        <taxon>metagenomes</taxon>
        <taxon>ecological metagenomes</taxon>
    </lineage>
</organism>
<proteinExistence type="predicted"/>
<comment type="caution">
    <text evidence="1">The sequence shown here is derived from an EMBL/GenBank/DDBJ whole genome shotgun (WGS) entry which is preliminary data.</text>
</comment>
<gene>
    <name evidence="1" type="ORF">S01H1_45895</name>
</gene>
<dbReference type="AlphaFoldDB" id="X0UDF8"/>
<protein>
    <submittedName>
        <fullName evidence="1">Uncharacterized protein</fullName>
    </submittedName>
</protein>
<feature type="non-terminal residue" evidence="1">
    <location>
        <position position="43"/>
    </location>
</feature>
<accession>X0UDF8</accession>
<dbReference type="EMBL" id="BARS01029360">
    <property type="protein sequence ID" value="GAG03620.1"/>
    <property type="molecule type" value="Genomic_DNA"/>
</dbReference>
<reference evidence="1" key="1">
    <citation type="journal article" date="2014" name="Front. Microbiol.">
        <title>High frequency of phylogenetically diverse reductive dehalogenase-homologous genes in deep subseafloor sedimentary metagenomes.</title>
        <authorList>
            <person name="Kawai M."/>
            <person name="Futagami T."/>
            <person name="Toyoda A."/>
            <person name="Takaki Y."/>
            <person name="Nishi S."/>
            <person name="Hori S."/>
            <person name="Arai W."/>
            <person name="Tsubouchi T."/>
            <person name="Morono Y."/>
            <person name="Uchiyama I."/>
            <person name="Ito T."/>
            <person name="Fujiyama A."/>
            <person name="Inagaki F."/>
            <person name="Takami H."/>
        </authorList>
    </citation>
    <scope>NUCLEOTIDE SEQUENCE</scope>
    <source>
        <strain evidence="1">Expedition CK06-06</strain>
    </source>
</reference>
<sequence length="43" mass="4256">MGLAPFIKGVGRGAEAAVDLAEDAVDALGNKIGALAELFSPSL</sequence>
<evidence type="ECO:0000313" key="1">
    <source>
        <dbReference type="EMBL" id="GAG03620.1"/>
    </source>
</evidence>
<name>X0UDF8_9ZZZZ</name>